<dbReference type="InParanoid" id="G4ZFX1"/>
<evidence type="ECO:0000313" key="4">
    <source>
        <dbReference type="Proteomes" id="UP000002640"/>
    </source>
</evidence>
<dbReference type="Proteomes" id="UP000002640">
    <property type="component" value="Unassembled WGS sequence"/>
</dbReference>
<feature type="region of interest" description="Disordered" evidence="2">
    <location>
        <begin position="1"/>
        <end position="51"/>
    </location>
</feature>
<keyword evidence="4" id="KW-1185">Reference proteome</keyword>
<dbReference type="AlphaFoldDB" id="G4ZFX1"/>
<dbReference type="KEGG" id="psoj:PHYSODRAFT_247960"/>
<name>G4ZFX1_PHYSP</name>
<dbReference type="RefSeq" id="XP_009525713.1">
    <property type="nucleotide sequence ID" value="XM_009527418.1"/>
</dbReference>
<feature type="compositionally biased region" description="Basic and acidic residues" evidence="2">
    <location>
        <begin position="34"/>
        <end position="51"/>
    </location>
</feature>
<evidence type="ECO:0000313" key="3">
    <source>
        <dbReference type="EMBL" id="EGZ16655.1"/>
    </source>
</evidence>
<keyword evidence="1" id="KW-0175">Coiled coil</keyword>
<dbReference type="SMR" id="G4ZFX1"/>
<protein>
    <submittedName>
        <fullName evidence="3">Uncharacterized protein</fullName>
    </submittedName>
</protein>
<accession>G4ZFX1</accession>
<dbReference type="EMBL" id="JH159154">
    <property type="protein sequence ID" value="EGZ16655.1"/>
    <property type="molecule type" value="Genomic_DNA"/>
</dbReference>
<evidence type="ECO:0000256" key="1">
    <source>
        <dbReference type="SAM" id="Coils"/>
    </source>
</evidence>
<dbReference type="GeneID" id="20637778"/>
<feature type="compositionally biased region" description="Pro residues" evidence="2">
    <location>
        <begin position="1"/>
        <end position="11"/>
    </location>
</feature>
<feature type="coiled-coil region" evidence="1">
    <location>
        <begin position="179"/>
        <end position="206"/>
    </location>
</feature>
<sequence>MELGTQPPPPNQVTSTVAGPKLSDHSEAASSNVQHERPPPDSAPDSKKLKLNKDNDVKSFKLTPVQHELLVWLESTFPDWPTRRSTEPAELRHKVKWKAIEAEMKADFPELEVNKRSMVNTCAYWKKCCELKTLRRWREDNSIDKRAENARLAGSVGPAQLQQDLAAFFADATELAHQREQDEVERESLVRKVDDLEKKADTLSEGRQTALLLRGEYETQVLSLQNRVCLLESQAQQMEEFVADLEKEKRNGKEKMKFLLAQLKGAMAENFKLVEAAVKPLK</sequence>
<reference evidence="3 4" key="1">
    <citation type="journal article" date="2006" name="Science">
        <title>Phytophthora genome sequences uncover evolutionary origins and mechanisms of pathogenesis.</title>
        <authorList>
            <person name="Tyler B.M."/>
            <person name="Tripathy S."/>
            <person name="Zhang X."/>
            <person name="Dehal P."/>
            <person name="Jiang R.H."/>
            <person name="Aerts A."/>
            <person name="Arredondo F.D."/>
            <person name="Baxter L."/>
            <person name="Bensasson D."/>
            <person name="Beynon J.L."/>
            <person name="Chapman J."/>
            <person name="Damasceno C.M."/>
            <person name="Dorrance A.E."/>
            <person name="Dou D."/>
            <person name="Dickerman A.W."/>
            <person name="Dubchak I.L."/>
            <person name="Garbelotto M."/>
            <person name="Gijzen M."/>
            <person name="Gordon S.G."/>
            <person name="Govers F."/>
            <person name="Grunwald N.J."/>
            <person name="Huang W."/>
            <person name="Ivors K.L."/>
            <person name="Jones R.W."/>
            <person name="Kamoun S."/>
            <person name="Krampis K."/>
            <person name="Lamour K.H."/>
            <person name="Lee M.K."/>
            <person name="McDonald W.H."/>
            <person name="Medina M."/>
            <person name="Meijer H.J."/>
            <person name="Nordberg E.K."/>
            <person name="Maclean D.J."/>
            <person name="Ospina-Giraldo M.D."/>
            <person name="Morris P.F."/>
            <person name="Phuntumart V."/>
            <person name="Putnam N.H."/>
            <person name="Rash S."/>
            <person name="Rose J.K."/>
            <person name="Sakihama Y."/>
            <person name="Salamov A.A."/>
            <person name="Savidor A."/>
            <person name="Scheuring C.F."/>
            <person name="Smith B.M."/>
            <person name="Sobral B.W."/>
            <person name="Terry A."/>
            <person name="Torto-Alalibo T.A."/>
            <person name="Win J."/>
            <person name="Xu Z."/>
            <person name="Zhang H."/>
            <person name="Grigoriev I.V."/>
            <person name="Rokhsar D.S."/>
            <person name="Boore J.L."/>
        </authorList>
    </citation>
    <scope>NUCLEOTIDE SEQUENCE [LARGE SCALE GENOMIC DNA]</scope>
    <source>
        <strain evidence="3 4">P6497</strain>
    </source>
</reference>
<gene>
    <name evidence="3" type="ORF">PHYSODRAFT_247960</name>
</gene>
<evidence type="ECO:0000256" key="2">
    <source>
        <dbReference type="SAM" id="MobiDB-lite"/>
    </source>
</evidence>
<proteinExistence type="predicted"/>
<organism evidence="3 4">
    <name type="scientific">Phytophthora sojae (strain P6497)</name>
    <name type="common">Soybean stem and root rot agent</name>
    <name type="synonym">Phytophthora megasperma f. sp. glycines</name>
    <dbReference type="NCBI Taxonomy" id="1094619"/>
    <lineage>
        <taxon>Eukaryota</taxon>
        <taxon>Sar</taxon>
        <taxon>Stramenopiles</taxon>
        <taxon>Oomycota</taxon>
        <taxon>Peronosporomycetes</taxon>
        <taxon>Peronosporales</taxon>
        <taxon>Peronosporaceae</taxon>
        <taxon>Phytophthora</taxon>
    </lineage>
</organism>
<feature type="coiled-coil region" evidence="1">
    <location>
        <begin position="231"/>
        <end position="262"/>
    </location>
</feature>